<keyword evidence="1" id="KW-1133">Transmembrane helix</keyword>
<feature type="transmembrane region" description="Helical" evidence="1">
    <location>
        <begin position="90"/>
        <end position="112"/>
    </location>
</feature>
<feature type="transmembrane region" description="Helical" evidence="1">
    <location>
        <begin position="166"/>
        <end position="189"/>
    </location>
</feature>
<name>A0ABS6JSC1_9BACI</name>
<accession>A0ABS6JSC1</accession>
<dbReference type="EMBL" id="JAHQCR010000034">
    <property type="protein sequence ID" value="MBU9721464.1"/>
    <property type="molecule type" value="Genomic_DNA"/>
</dbReference>
<organism evidence="2 3">
    <name type="scientific">Evansella alkalicola</name>
    <dbReference type="NCBI Taxonomy" id="745819"/>
    <lineage>
        <taxon>Bacteria</taxon>
        <taxon>Bacillati</taxon>
        <taxon>Bacillota</taxon>
        <taxon>Bacilli</taxon>
        <taxon>Bacillales</taxon>
        <taxon>Bacillaceae</taxon>
        <taxon>Evansella</taxon>
    </lineage>
</organism>
<sequence length="190" mass="21708">MEMNLYLFYLLSTWEDFHNIILYTIEVGTLKYIGKGEGSMNPIYLYLLASFIAVFGLLISFKKMVSIMEDKLEKGESVTKSSFQKEYNKFFITAPMIEFIPILLIVFSFIQMEEWAPQITQNDVILPMILIIIILLFGVLNVFLIRRRIVSISNIDSASKNFINTTTFMGISLISSIPALSIIGLILHIS</sequence>
<feature type="transmembrane region" description="Helical" evidence="1">
    <location>
        <begin position="43"/>
        <end position="61"/>
    </location>
</feature>
<keyword evidence="1" id="KW-0812">Transmembrane</keyword>
<comment type="caution">
    <text evidence="2">The sequence shown here is derived from an EMBL/GenBank/DDBJ whole genome shotgun (WGS) entry which is preliminary data.</text>
</comment>
<keyword evidence="3" id="KW-1185">Reference proteome</keyword>
<feature type="transmembrane region" description="Helical" evidence="1">
    <location>
        <begin position="124"/>
        <end position="145"/>
    </location>
</feature>
<evidence type="ECO:0000313" key="3">
    <source>
        <dbReference type="Proteomes" id="UP000790580"/>
    </source>
</evidence>
<evidence type="ECO:0000256" key="1">
    <source>
        <dbReference type="SAM" id="Phobius"/>
    </source>
</evidence>
<keyword evidence="1" id="KW-0472">Membrane</keyword>
<gene>
    <name evidence="2" type="ORF">KS407_08400</name>
</gene>
<protein>
    <submittedName>
        <fullName evidence="2">Uncharacterized protein</fullName>
    </submittedName>
</protein>
<evidence type="ECO:0000313" key="2">
    <source>
        <dbReference type="EMBL" id="MBU9721464.1"/>
    </source>
</evidence>
<dbReference type="RefSeq" id="WP_216943328.1">
    <property type="nucleotide sequence ID" value="NZ_JAHQCR010000034.1"/>
</dbReference>
<proteinExistence type="predicted"/>
<dbReference type="Proteomes" id="UP000790580">
    <property type="component" value="Unassembled WGS sequence"/>
</dbReference>
<reference evidence="2 3" key="1">
    <citation type="submission" date="2021-06" db="EMBL/GenBank/DDBJ databases">
        <title>Bacillus sp. RD4P76, an endophyte from a halophyte.</title>
        <authorList>
            <person name="Sun J.-Q."/>
        </authorList>
    </citation>
    <scope>NUCLEOTIDE SEQUENCE [LARGE SCALE GENOMIC DNA]</scope>
    <source>
        <strain evidence="2 3">JCM 17098</strain>
    </source>
</reference>